<dbReference type="RefSeq" id="WP_143042223.1">
    <property type="nucleotide sequence ID" value="NZ_FNPF01000005.1"/>
</dbReference>
<dbReference type="Gene3D" id="3.40.50.2300">
    <property type="match status" value="1"/>
</dbReference>
<dbReference type="InterPro" id="IPR011006">
    <property type="entry name" value="CheY-like_superfamily"/>
</dbReference>
<evidence type="ECO:0000313" key="2">
    <source>
        <dbReference type="Proteomes" id="UP000199286"/>
    </source>
</evidence>
<accession>A0A1H3INF2</accession>
<gene>
    <name evidence="1" type="ORF">SAMN05444340_105131</name>
</gene>
<dbReference type="Proteomes" id="UP000199286">
    <property type="component" value="Unassembled WGS sequence"/>
</dbReference>
<keyword evidence="2" id="KW-1185">Reference proteome</keyword>
<proteinExistence type="predicted"/>
<sequence length="119" mass="13253">MTTSSTSSKYKLLYVEDEVIISLETAETLRETFGFDVTLAHTLDAAKRQMAKQHFTHALLDVNLGRGETTTELAQKLSEDGATVVFCTGYSRGEFDGITHYPVVEKPFRAEELAPHFGH</sequence>
<dbReference type="STRING" id="321339.SAMN05444340_105131"/>
<evidence type="ECO:0008006" key="3">
    <source>
        <dbReference type="Google" id="ProtNLM"/>
    </source>
</evidence>
<evidence type="ECO:0000313" key="1">
    <source>
        <dbReference type="EMBL" id="SDY28344.1"/>
    </source>
</evidence>
<protein>
    <recommendedName>
        <fullName evidence="3">Response regulator receiver domain-containing protein</fullName>
    </recommendedName>
</protein>
<name>A0A1H3INF2_9RHOB</name>
<reference evidence="1 2" key="1">
    <citation type="submission" date="2016-10" db="EMBL/GenBank/DDBJ databases">
        <authorList>
            <person name="de Groot N.N."/>
        </authorList>
    </citation>
    <scope>NUCLEOTIDE SEQUENCE [LARGE SCALE GENOMIC DNA]</scope>
    <source>
        <strain evidence="1 2">DSM 26880</strain>
    </source>
</reference>
<dbReference type="AlphaFoldDB" id="A0A1H3INF2"/>
<dbReference type="EMBL" id="FNPF01000005">
    <property type="protein sequence ID" value="SDY28344.1"/>
    <property type="molecule type" value="Genomic_DNA"/>
</dbReference>
<organism evidence="1 2">
    <name type="scientific">Citreimonas salinaria</name>
    <dbReference type="NCBI Taxonomy" id="321339"/>
    <lineage>
        <taxon>Bacteria</taxon>
        <taxon>Pseudomonadati</taxon>
        <taxon>Pseudomonadota</taxon>
        <taxon>Alphaproteobacteria</taxon>
        <taxon>Rhodobacterales</taxon>
        <taxon>Roseobacteraceae</taxon>
        <taxon>Citreimonas</taxon>
    </lineage>
</organism>
<dbReference type="OrthoDB" id="582170at2"/>
<dbReference type="SUPFAM" id="SSF52172">
    <property type="entry name" value="CheY-like"/>
    <property type="match status" value="1"/>
</dbReference>